<dbReference type="AlphaFoldDB" id="A0A8S9QBV1"/>
<reference evidence="1" key="1">
    <citation type="submission" date="2019-12" db="EMBL/GenBank/DDBJ databases">
        <title>Genome sequencing and annotation of Brassica cretica.</title>
        <authorList>
            <person name="Studholme D.J."/>
            <person name="Sarris P."/>
        </authorList>
    </citation>
    <scope>NUCLEOTIDE SEQUENCE</scope>
    <source>
        <strain evidence="1">PFS-109/04</strain>
        <tissue evidence="1">Leaf</tissue>
    </source>
</reference>
<comment type="caution">
    <text evidence="1">The sequence shown here is derived from an EMBL/GenBank/DDBJ whole genome shotgun (WGS) entry which is preliminary data.</text>
</comment>
<accession>A0A8S9QBV1</accession>
<dbReference type="EMBL" id="QGKX02001290">
    <property type="protein sequence ID" value="KAF3537373.1"/>
    <property type="molecule type" value="Genomic_DNA"/>
</dbReference>
<evidence type="ECO:0000313" key="2">
    <source>
        <dbReference type="Proteomes" id="UP000712600"/>
    </source>
</evidence>
<sequence length="155" mass="16719">MRGGRGLFIGISNQSETSRVAARVFLRMAPDACAAAPRAPLVFQHAQMQGDTTPSTCLDAWSGSMQGDTTSSTCQTACFGSMHRDISCLAVPPRASMCHSPCCDHFYCNTSCFPCHIPCQAVARASRSIRPISAFPVNFSSRDQSQYFSAPVLMI</sequence>
<name>A0A8S9QBV1_BRACR</name>
<organism evidence="1 2">
    <name type="scientific">Brassica cretica</name>
    <name type="common">Mustard</name>
    <dbReference type="NCBI Taxonomy" id="69181"/>
    <lineage>
        <taxon>Eukaryota</taxon>
        <taxon>Viridiplantae</taxon>
        <taxon>Streptophyta</taxon>
        <taxon>Embryophyta</taxon>
        <taxon>Tracheophyta</taxon>
        <taxon>Spermatophyta</taxon>
        <taxon>Magnoliopsida</taxon>
        <taxon>eudicotyledons</taxon>
        <taxon>Gunneridae</taxon>
        <taxon>Pentapetalae</taxon>
        <taxon>rosids</taxon>
        <taxon>malvids</taxon>
        <taxon>Brassicales</taxon>
        <taxon>Brassicaceae</taxon>
        <taxon>Brassiceae</taxon>
        <taxon>Brassica</taxon>
    </lineage>
</organism>
<dbReference type="Proteomes" id="UP000712600">
    <property type="component" value="Unassembled WGS sequence"/>
</dbReference>
<evidence type="ECO:0000313" key="1">
    <source>
        <dbReference type="EMBL" id="KAF3537373.1"/>
    </source>
</evidence>
<proteinExistence type="predicted"/>
<gene>
    <name evidence="1" type="ORF">F2Q69_00023252</name>
</gene>
<protein>
    <submittedName>
        <fullName evidence="1">Uncharacterized protein</fullName>
    </submittedName>
</protein>